<proteinExistence type="predicted"/>
<evidence type="ECO:0000259" key="1">
    <source>
        <dbReference type="Pfam" id="PF09407"/>
    </source>
</evidence>
<feature type="domain" description="Restriction endonuclease type II-like" evidence="2">
    <location>
        <begin position="224"/>
        <end position="289"/>
    </location>
</feature>
<dbReference type="Pfam" id="PF18741">
    <property type="entry name" value="MTES_1575"/>
    <property type="match status" value="1"/>
</dbReference>
<keyword evidence="4" id="KW-1185">Reference proteome</keyword>
<gene>
    <name evidence="3" type="ORF">GCM10011574_49270</name>
</gene>
<evidence type="ECO:0000259" key="2">
    <source>
        <dbReference type="Pfam" id="PF18741"/>
    </source>
</evidence>
<dbReference type="RefSeq" id="WP_142572096.1">
    <property type="nucleotide sequence ID" value="NZ_BMMN01000010.1"/>
</dbReference>
<dbReference type="SUPFAM" id="SSF52980">
    <property type="entry name" value="Restriction endonuclease-like"/>
    <property type="match status" value="1"/>
</dbReference>
<comment type="caution">
    <text evidence="3">The sequence shown here is derived from an EMBL/GenBank/DDBJ whole genome shotgun (WGS) entry which is preliminary data.</text>
</comment>
<dbReference type="OrthoDB" id="3173471at2"/>
<accession>A0A8H9H2L7</accession>
<dbReference type="InterPro" id="IPR011335">
    <property type="entry name" value="Restrct_endonuc-II-like"/>
</dbReference>
<dbReference type="InterPro" id="IPR049468">
    <property type="entry name" value="Restrct_endonuc-II-like_dom"/>
</dbReference>
<dbReference type="AlphaFoldDB" id="A0A8H9H2L7"/>
<feature type="domain" description="AbiEi antitoxin C-terminal" evidence="1">
    <location>
        <begin position="54"/>
        <end position="178"/>
    </location>
</feature>
<reference evidence="3" key="1">
    <citation type="journal article" date="2014" name="Int. J. Syst. Evol. Microbiol.">
        <title>Complete genome sequence of Corynebacterium casei LMG S-19264T (=DSM 44701T), isolated from a smear-ripened cheese.</title>
        <authorList>
            <consortium name="US DOE Joint Genome Institute (JGI-PGF)"/>
            <person name="Walter F."/>
            <person name="Albersmeier A."/>
            <person name="Kalinowski J."/>
            <person name="Ruckert C."/>
        </authorList>
    </citation>
    <scope>NUCLEOTIDE SEQUENCE</scope>
    <source>
        <strain evidence="3">CGMCC 4.7138</strain>
    </source>
</reference>
<dbReference type="InterPro" id="IPR018547">
    <property type="entry name" value="AbiEi_C"/>
</dbReference>
<sequence>MEEYLSSPLAPAYGLGRHDLSRLVATGRFWRPTRGGYYAGPDPRALAVRAHTLGITSRDVVACRRTAAWLWGLDVLPPGKRQDEWPVEVVVPGGARTPPRRAHVVGRQSDRLPPGDVTSVGGVTVTTQERTALDCARWLPRLEAVAALDQFLARGVARERLRARAAELSGRRNARRLREAIALGDAGAQSPPESWVRVLVVDAGLPRPRPQVRVELPEKRVAYLDMGVERYRVGIEYDGHDHHSSVEDRAHDEWRRAQIRRLGWRLVIVRKNELFGSPATFLERVAERLWESGWRPTPGESLRLQRQLRLLGSPEARYRRYAA</sequence>
<dbReference type="Gene3D" id="3.40.960.10">
    <property type="entry name" value="VSR Endonuclease"/>
    <property type="match status" value="1"/>
</dbReference>
<evidence type="ECO:0000313" key="4">
    <source>
        <dbReference type="Proteomes" id="UP000653480"/>
    </source>
</evidence>
<dbReference type="Proteomes" id="UP000653480">
    <property type="component" value="Unassembled WGS sequence"/>
</dbReference>
<evidence type="ECO:0008006" key="5">
    <source>
        <dbReference type="Google" id="ProtNLM"/>
    </source>
</evidence>
<protein>
    <recommendedName>
        <fullName evidence="5">DUF559 domain-containing protein</fullName>
    </recommendedName>
</protein>
<organism evidence="3 4">
    <name type="scientific">Microbispora bryophytorum</name>
    <dbReference type="NCBI Taxonomy" id="1460882"/>
    <lineage>
        <taxon>Bacteria</taxon>
        <taxon>Bacillati</taxon>
        <taxon>Actinomycetota</taxon>
        <taxon>Actinomycetes</taxon>
        <taxon>Streptosporangiales</taxon>
        <taxon>Streptosporangiaceae</taxon>
        <taxon>Microbispora</taxon>
    </lineage>
</organism>
<name>A0A8H9H2L7_9ACTN</name>
<evidence type="ECO:0000313" key="3">
    <source>
        <dbReference type="EMBL" id="GGO21670.1"/>
    </source>
</evidence>
<reference evidence="3" key="2">
    <citation type="submission" date="2020-09" db="EMBL/GenBank/DDBJ databases">
        <authorList>
            <person name="Sun Q."/>
            <person name="Zhou Y."/>
        </authorList>
    </citation>
    <scope>NUCLEOTIDE SEQUENCE</scope>
    <source>
        <strain evidence="3">CGMCC 4.7138</strain>
    </source>
</reference>
<dbReference type="EMBL" id="BMMN01000010">
    <property type="protein sequence ID" value="GGO21670.1"/>
    <property type="molecule type" value="Genomic_DNA"/>
</dbReference>
<dbReference type="Pfam" id="PF09407">
    <property type="entry name" value="AbiEi_1"/>
    <property type="match status" value="1"/>
</dbReference>